<dbReference type="PROSITE" id="PS51195">
    <property type="entry name" value="Q_MOTIF"/>
    <property type="match status" value="1"/>
</dbReference>
<reference evidence="9" key="1">
    <citation type="submission" date="2015-02" db="EMBL/GenBank/DDBJ databases">
        <title>A transcriptome of Wollemia nobilis - a relic of Gondwana.</title>
        <authorList>
            <person name="Chia J.Y."/>
            <person name="Leong Y.S."/>
            <person name="Abdul Karim S."/>
            <person name="Wan Azmi N."/>
            <person name="Hercus R."/>
            <person name="Croft L."/>
        </authorList>
    </citation>
    <scope>NUCLEOTIDE SEQUENCE</scope>
    <source>
        <strain evidence="9">MaeBrown</strain>
        <tissue evidence="9">Leaf</tissue>
    </source>
</reference>
<dbReference type="InterPro" id="IPR011545">
    <property type="entry name" value="DEAD/DEAH_box_helicase_dom"/>
</dbReference>
<evidence type="ECO:0000259" key="8">
    <source>
        <dbReference type="PROSITE" id="PS51195"/>
    </source>
</evidence>
<evidence type="ECO:0000259" key="7">
    <source>
        <dbReference type="PROSITE" id="PS51194"/>
    </source>
</evidence>
<evidence type="ECO:0000256" key="2">
    <source>
        <dbReference type="ARBA" id="ARBA00022801"/>
    </source>
</evidence>
<dbReference type="Pfam" id="PF00270">
    <property type="entry name" value="DEAD"/>
    <property type="match status" value="1"/>
</dbReference>
<dbReference type="PANTHER" id="PTHR47960">
    <property type="entry name" value="DEAD-BOX ATP-DEPENDENT RNA HELICASE 50"/>
    <property type="match status" value="1"/>
</dbReference>
<feature type="domain" description="DEAD-box RNA helicase Q" evidence="8">
    <location>
        <begin position="188"/>
        <end position="216"/>
    </location>
</feature>
<feature type="domain" description="Helicase C-terminal" evidence="7">
    <location>
        <begin position="438"/>
        <end position="588"/>
    </location>
</feature>
<dbReference type="Pfam" id="PF00271">
    <property type="entry name" value="Helicase_C"/>
    <property type="match status" value="1"/>
</dbReference>
<dbReference type="GO" id="GO:0005524">
    <property type="term" value="F:ATP binding"/>
    <property type="evidence" value="ECO:0007669"/>
    <property type="project" value="UniProtKB-KW"/>
</dbReference>
<name>A0A0C9RPX7_9CONI</name>
<dbReference type="Gene3D" id="3.40.50.300">
    <property type="entry name" value="P-loop containing nucleotide triphosphate hydrolases"/>
    <property type="match status" value="2"/>
</dbReference>
<evidence type="ECO:0000313" key="9">
    <source>
        <dbReference type="EMBL" id="JAG85469.1"/>
    </source>
</evidence>
<dbReference type="GO" id="GO:0003724">
    <property type="term" value="F:RNA helicase activity"/>
    <property type="evidence" value="ECO:0007669"/>
    <property type="project" value="InterPro"/>
</dbReference>
<dbReference type="InterPro" id="IPR044742">
    <property type="entry name" value="DEAD/DEAH_RhlB"/>
</dbReference>
<evidence type="ECO:0000256" key="3">
    <source>
        <dbReference type="ARBA" id="ARBA00022806"/>
    </source>
</evidence>
<dbReference type="GO" id="GO:0003676">
    <property type="term" value="F:nucleic acid binding"/>
    <property type="evidence" value="ECO:0007669"/>
    <property type="project" value="InterPro"/>
</dbReference>
<dbReference type="CDD" id="cd18787">
    <property type="entry name" value="SF2_C_DEAD"/>
    <property type="match status" value="1"/>
</dbReference>
<organism evidence="9">
    <name type="scientific">Wollemia nobilis</name>
    <dbReference type="NCBI Taxonomy" id="56998"/>
    <lineage>
        <taxon>Eukaryota</taxon>
        <taxon>Viridiplantae</taxon>
        <taxon>Streptophyta</taxon>
        <taxon>Embryophyta</taxon>
        <taxon>Tracheophyta</taxon>
        <taxon>Spermatophyta</taxon>
        <taxon>Pinopsida</taxon>
        <taxon>Pinidae</taxon>
        <taxon>Conifers II</taxon>
        <taxon>Araucariales</taxon>
        <taxon>Araucariaceae</taxon>
        <taxon>Wollemia</taxon>
    </lineage>
</organism>
<keyword evidence="1" id="KW-0547">Nucleotide-binding</keyword>
<dbReference type="SUPFAM" id="SSF52540">
    <property type="entry name" value="P-loop containing nucleoside triphosphate hydrolases"/>
    <property type="match status" value="2"/>
</dbReference>
<keyword evidence="4" id="KW-0067">ATP-binding</keyword>
<dbReference type="EMBL" id="GCHU01028014">
    <property type="protein sequence ID" value="JAG85469.1"/>
    <property type="molecule type" value="Transcribed_RNA"/>
</dbReference>
<evidence type="ECO:0000256" key="5">
    <source>
        <dbReference type="PROSITE-ProRule" id="PRU00552"/>
    </source>
</evidence>
<dbReference type="SMART" id="SM00487">
    <property type="entry name" value="DEXDc"/>
    <property type="match status" value="1"/>
</dbReference>
<dbReference type="PROSITE" id="PS51194">
    <property type="entry name" value="HELICASE_CTER"/>
    <property type="match status" value="1"/>
</dbReference>
<sequence length="588" mass="65762">MQSGMTSVQLCFPYAQNSNQTVSKFGKTNSGLWRRTSVVTVPICPCKNGAKSVKRFRLIIAGSTKKKKLNLLEDSENGGNIMTSKRDGIYGTMSKHGMHMSGMKTQNLYRVERKIENESTRSKEKPLGLRRQRINYDISHKDIRRIENTHGGWGKIVPYTPESKAKPLNSSKGEDFKFDFAGDFFSSRTFRDIGASKDMLQALNTQGILRPSHVQAMAYKDVLDGQSCIIAEQSGSGKTLAYLSPLVQRLKDEECEGKSKSFSKSPRALILVPTAELATQVLNACRSISKAGVPFRSMVATGGFKWKTQLENLENGIDILIATPGRFCSLVQEGKLQLGNILSTVLDEVDILFDDDEFSLALEKLTNSAPLVAQYLFVTATLPLDVHNKILEKFPDCKAIFGPRLHRTCSGLEEILIDCSGEGEERNPETAFENKKTALLQLLEQSPVQKTLIFCNKIETCRKVENVLKRYDRKGRKVSVLPFHAAVSQESRVSNMKRFLDSQSEQSRFLICTDRASRGLDLVNVDHVVLFDFPRDPSEYVRRVGRTARAGRRGKAFAFAVGKQVSLAQRIMDRNEKGHPLHDLPSIL</sequence>
<keyword evidence="2" id="KW-0378">Hydrolase</keyword>
<proteinExistence type="predicted"/>
<accession>A0A0C9RPX7</accession>
<dbReference type="InterPro" id="IPR001650">
    <property type="entry name" value="Helicase_C-like"/>
</dbReference>
<protein>
    <submittedName>
        <fullName evidence="9">TSA: Wollemia nobilis Ref_Wollemi_Transcript_28233_2443 transcribed RNA sequence</fullName>
    </submittedName>
</protein>
<evidence type="ECO:0000259" key="6">
    <source>
        <dbReference type="PROSITE" id="PS51192"/>
    </source>
</evidence>
<evidence type="ECO:0000256" key="4">
    <source>
        <dbReference type="ARBA" id="ARBA00022840"/>
    </source>
</evidence>
<feature type="domain" description="Helicase ATP-binding" evidence="6">
    <location>
        <begin position="219"/>
        <end position="400"/>
    </location>
</feature>
<dbReference type="CDD" id="cd00268">
    <property type="entry name" value="DEADc"/>
    <property type="match status" value="1"/>
</dbReference>
<dbReference type="AlphaFoldDB" id="A0A0C9RPX7"/>
<dbReference type="InterPro" id="IPR027417">
    <property type="entry name" value="P-loop_NTPase"/>
</dbReference>
<evidence type="ECO:0000256" key="1">
    <source>
        <dbReference type="ARBA" id="ARBA00022741"/>
    </source>
</evidence>
<dbReference type="PROSITE" id="PS51192">
    <property type="entry name" value="HELICASE_ATP_BIND_1"/>
    <property type="match status" value="1"/>
</dbReference>
<dbReference type="InterPro" id="IPR014001">
    <property type="entry name" value="Helicase_ATP-bd"/>
</dbReference>
<keyword evidence="3" id="KW-0347">Helicase</keyword>
<dbReference type="SMART" id="SM00490">
    <property type="entry name" value="HELICc"/>
    <property type="match status" value="1"/>
</dbReference>
<dbReference type="GO" id="GO:0016787">
    <property type="term" value="F:hydrolase activity"/>
    <property type="evidence" value="ECO:0007669"/>
    <property type="project" value="UniProtKB-KW"/>
</dbReference>
<dbReference type="InterPro" id="IPR014014">
    <property type="entry name" value="RNA_helicase_DEAD_Q_motif"/>
</dbReference>
<feature type="short sequence motif" description="Q motif" evidence="5">
    <location>
        <begin position="188"/>
        <end position="216"/>
    </location>
</feature>